<protein>
    <submittedName>
        <fullName evidence="1">Uncharacterized protein</fullName>
    </submittedName>
</protein>
<name>A0A1V4GYZ2_MORLA</name>
<evidence type="ECO:0000313" key="1">
    <source>
        <dbReference type="EMBL" id="OPH37864.1"/>
    </source>
</evidence>
<gene>
    <name evidence="1" type="ORF">B5J94_04955</name>
    <name evidence="2" type="ORF">NCTC7911_01129</name>
</gene>
<dbReference type="Proteomes" id="UP000191025">
    <property type="component" value="Unassembled WGS sequence"/>
</dbReference>
<accession>A0A1V4GYZ2</accession>
<reference evidence="2 4" key="3">
    <citation type="submission" date="2018-06" db="EMBL/GenBank/DDBJ databases">
        <authorList>
            <consortium name="Pathogen Informatics"/>
            <person name="Doyle S."/>
        </authorList>
    </citation>
    <scope>NUCLEOTIDE SEQUENCE [LARGE SCALE GENOMIC DNA]</scope>
    <source>
        <strain evidence="2 4">NCTC7911</strain>
    </source>
</reference>
<evidence type="ECO:0000313" key="4">
    <source>
        <dbReference type="Proteomes" id="UP000254107"/>
    </source>
</evidence>
<evidence type="ECO:0000313" key="2">
    <source>
        <dbReference type="EMBL" id="STY99750.1"/>
    </source>
</evidence>
<proteinExistence type="predicted"/>
<organism evidence="1 3">
    <name type="scientific">Moraxella lacunata</name>
    <dbReference type="NCBI Taxonomy" id="477"/>
    <lineage>
        <taxon>Bacteria</taxon>
        <taxon>Pseudomonadati</taxon>
        <taxon>Pseudomonadota</taxon>
        <taxon>Gammaproteobacteria</taxon>
        <taxon>Moraxellales</taxon>
        <taxon>Moraxellaceae</taxon>
        <taxon>Moraxella</taxon>
    </lineage>
</organism>
<dbReference type="EMBL" id="UGQC01000001">
    <property type="protein sequence ID" value="STY99750.1"/>
    <property type="molecule type" value="Genomic_DNA"/>
</dbReference>
<keyword evidence="4" id="KW-1185">Reference proteome</keyword>
<reference evidence="1" key="2">
    <citation type="submission" date="2017-03" db="EMBL/GenBank/DDBJ databases">
        <authorList>
            <person name="Afonso C.L."/>
            <person name="Miller P.J."/>
            <person name="Scott M.A."/>
            <person name="Spackman E."/>
            <person name="Goraichik I."/>
            <person name="Dimitrov K.M."/>
            <person name="Suarez D.L."/>
            <person name="Swayne D.E."/>
        </authorList>
    </citation>
    <scope>NUCLEOTIDE SEQUENCE</scope>
    <source>
        <strain evidence="1">CCUG 4441</strain>
    </source>
</reference>
<dbReference type="RefSeq" id="WP_062499015.1">
    <property type="nucleotide sequence ID" value="NZ_MXAN01000030.1"/>
</dbReference>
<reference evidence="3" key="1">
    <citation type="submission" date="2017-03" db="EMBL/GenBank/DDBJ databases">
        <title>Draft genome sequence of Moraxella equi CCUG 4950T type strain.</title>
        <authorList>
            <person name="Salva-Serra F."/>
            <person name="Engstrom-Jakobsson H."/>
            <person name="Thorell K."/>
            <person name="Jaen-Luchoro D."/>
            <person name="Gonzales-Siles L."/>
            <person name="Karlsson R."/>
            <person name="Yazdan S."/>
            <person name="Boulund F."/>
            <person name="Johnning A."/>
            <person name="Engstrand L."/>
            <person name="Kristiansson E."/>
            <person name="Moore E."/>
        </authorList>
    </citation>
    <scope>NUCLEOTIDE SEQUENCE [LARGE SCALE GENOMIC DNA]</scope>
    <source>
        <strain evidence="3">CCUG 4441</strain>
    </source>
</reference>
<dbReference type="AlphaFoldDB" id="A0A1V4GYZ2"/>
<evidence type="ECO:0000313" key="3">
    <source>
        <dbReference type="Proteomes" id="UP000191025"/>
    </source>
</evidence>
<dbReference type="GeneID" id="302269750"/>
<dbReference type="Proteomes" id="UP000254107">
    <property type="component" value="Unassembled WGS sequence"/>
</dbReference>
<dbReference type="EMBL" id="MXAN01000030">
    <property type="protein sequence ID" value="OPH37864.1"/>
    <property type="molecule type" value="Genomic_DNA"/>
</dbReference>
<sequence>MKNMSPASLFILVIFVLTFPIFICHQIDYHFLNPVNQDKMPENFSELRNEIQENINNLTQGLPKPVYEWSYYKPTVHLISEFREFPYNDEYLSIILDNIPKDKNLQRLQNEDDGTIVSYCDYNIHTRIRKKYIDEKEFIDIYVKFEDRGVCMQ</sequence>